<dbReference type="InterPro" id="IPR036770">
    <property type="entry name" value="Ankyrin_rpt-contain_sf"/>
</dbReference>
<evidence type="ECO:0000256" key="1">
    <source>
        <dbReference type="ARBA" id="ARBA00022737"/>
    </source>
</evidence>
<dbReference type="InterPro" id="IPR013083">
    <property type="entry name" value="Znf_RING/FYVE/PHD"/>
</dbReference>
<evidence type="ECO:0000256" key="5">
    <source>
        <dbReference type="SAM" id="MobiDB-lite"/>
    </source>
</evidence>
<evidence type="ECO:0000256" key="3">
    <source>
        <dbReference type="PROSITE-ProRule" id="PRU00023"/>
    </source>
</evidence>
<dbReference type="PROSITE" id="PS50089">
    <property type="entry name" value="ZF_RING_2"/>
    <property type="match status" value="1"/>
</dbReference>
<dbReference type="CDD" id="cd23129">
    <property type="entry name" value="RING-HC_XBAT35-like"/>
    <property type="match status" value="1"/>
</dbReference>
<dbReference type="AlphaFoldDB" id="A0ABD0V5B3"/>
<evidence type="ECO:0000256" key="4">
    <source>
        <dbReference type="PROSITE-ProRule" id="PRU00175"/>
    </source>
</evidence>
<dbReference type="Pfam" id="PF13920">
    <property type="entry name" value="zf-C3HC4_3"/>
    <property type="match status" value="1"/>
</dbReference>
<accession>A0ABD0V5B3</accession>
<keyword evidence="2 3" id="KW-0040">ANK repeat</keyword>
<evidence type="ECO:0000313" key="8">
    <source>
        <dbReference type="Proteomes" id="UP001552299"/>
    </source>
</evidence>
<dbReference type="PROSITE" id="PS50088">
    <property type="entry name" value="ANK_REPEAT"/>
    <property type="match status" value="2"/>
</dbReference>
<dbReference type="GO" id="GO:0008270">
    <property type="term" value="F:zinc ion binding"/>
    <property type="evidence" value="ECO:0007669"/>
    <property type="project" value="UniProtKB-KW"/>
</dbReference>
<feature type="compositionally biased region" description="Polar residues" evidence="5">
    <location>
        <begin position="308"/>
        <end position="358"/>
    </location>
</feature>
<organism evidence="7 8">
    <name type="scientific">Dendrobium thyrsiflorum</name>
    <name type="common">Pinecone-like raceme dendrobium</name>
    <name type="synonym">Orchid</name>
    <dbReference type="NCBI Taxonomy" id="117978"/>
    <lineage>
        <taxon>Eukaryota</taxon>
        <taxon>Viridiplantae</taxon>
        <taxon>Streptophyta</taxon>
        <taxon>Embryophyta</taxon>
        <taxon>Tracheophyta</taxon>
        <taxon>Spermatophyta</taxon>
        <taxon>Magnoliopsida</taxon>
        <taxon>Liliopsida</taxon>
        <taxon>Asparagales</taxon>
        <taxon>Orchidaceae</taxon>
        <taxon>Epidendroideae</taxon>
        <taxon>Malaxideae</taxon>
        <taxon>Dendrobiinae</taxon>
        <taxon>Dendrobium</taxon>
    </lineage>
</organism>
<dbReference type="PANTHER" id="PTHR24166">
    <property type="entry name" value="ROLLING PEBBLES, ISOFORM B"/>
    <property type="match status" value="1"/>
</dbReference>
<protein>
    <recommendedName>
        <fullName evidence="6">RING-type domain-containing protein</fullName>
    </recommendedName>
</protein>
<dbReference type="EMBL" id="JANQDX010000008">
    <property type="protein sequence ID" value="KAL0920260.1"/>
    <property type="molecule type" value="Genomic_DNA"/>
</dbReference>
<dbReference type="PANTHER" id="PTHR24166:SF45">
    <property type="entry name" value="E3 UBIQUITIN-PROTEIN LIGASE XBAT35"/>
    <property type="match status" value="1"/>
</dbReference>
<keyword evidence="4" id="KW-0863">Zinc-finger</keyword>
<dbReference type="InterPro" id="IPR002110">
    <property type="entry name" value="Ankyrin_rpt"/>
</dbReference>
<dbReference type="Gene3D" id="1.25.40.20">
    <property type="entry name" value="Ankyrin repeat-containing domain"/>
    <property type="match status" value="2"/>
</dbReference>
<comment type="caution">
    <text evidence="7">The sequence shown here is derived from an EMBL/GenBank/DDBJ whole genome shotgun (WGS) entry which is preliminary data.</text>
</comment>
<feature type="region of interest" description="Disordered" evidence="5">
    <location>
        <begin position="307"/>
        <end position="359"/>
    </location>
</feature>
<name>A0ABD0V5B3_DENTH</name>
<evidence type="ECO:0000256" key="2">
    <source>
        <dbReference type="ARBA" id="ARBA00023043"/>
    </source>
</evidence>
<sequence>MGAKQSKEELLYQKVNHGNVEGIKTLRYAGAGLEWVDKEGKTPLILACMRSDLLKAAKVLIEMGANVNVYRPGSHAGTPLHHAARRGLENTVNLLLCNGANPLLMNDDSQTPLDVARARGHSKVVRAIEKRICLFSGWLREIHGPSILEAFVPQLVSKKIWAVVLPCNSRNPMNPQKFELAIYPNLQVSHPRTVVALWKAQIEQPNFNQPDPVLIVLDTNKKTRSKFLSATEGDKQQILSFYNACRGIYQFSHLQHTNFVSPPPAAPPLLPNKLQATNTIYPEDTELTMAINASIQTAINEGVLLHHGQQQHSDVGTSGWSDNPTSQAPKSTQPKTISQQIHTSQTKTPCASHSSLESVPSAPPFSEDIFYTGYPSIDLSSIDAESKLAKTETREDRGTNSSPSFCVICLDAPIEGACVPCGHMAGCMSCLKEIKAKKGECPVCRTKIEQIVRLYTV</sequence>
<keyword evidence="1" id="KW-0677">Repeat</keyword>
<dbReference type="InterPro" id="IPR050889">
    <property type="entry name" value="Dendritic_Spine_Reg/Scaffold"/>
</dbReference>
<dbReference type="Pfam" id="PF12796">
    <property type="entry name" value="Ank_2"/>
    <property type="match status" value="1"/>
</dbReference>
<evidence type="ECO:0000259" key="6">
    <source>
        <dbReference type="PROSITE" id="PS50089"/>
    </source>
</evidence>
<keyword evidence="4" id="KW-0862">Zinc</keyword>
<feature type="repeat" description="ANK" evidence="3">
    <location>
        <begin position="75"/>
        <end position="107"/>
    </location>
</feature>
<gene>
    <name evidence="7" type="ORF">M5K25_009381</name>
</gene>
<dbReference type="SMART" id="SM00248">
    <property type="entry name" value="ANK"/>
    <property type="match status" value="3"/>
</dbReference>
<dbReference type="SUPFAM" id="SSF48403">
    <property type="entry name" value="Ankyrin repeat"/>
    <property type="match status" value="1"/>
</dbReference>
<dbReference type="InterPro" id="IPR001841">
    <property type="entry name" value="Znf_RING"/>
</dbReference>
<evidence type="ECO:0000313" key="7">
    <source>
        <dbReference type="EMBL" id="KAL0920260.1"/>
    </source>
</evidence>
<dbReference type="Proteomes" id="UP001552299">
    <property type="component" value="Unassembled WGS sequence"/>
</dbReference>
<keyword evidence="4" id="KW-0479">Metal-binding</keyword>
<dbReference type="SUPFAM" id="SSF57850">
    <property type="entry name" value="RING/U-box"/>
    <property type="match status" value="1"/>
</dbReference>
<dbReference type="Gene3D" id="3.30.40.10">
    <property type="entry name" value="Zinc/RING finger domain, C3HC4 (zinc finger)"/>
    <property type="match status" value="1"/>
</dbReference>
<proteinExistence type="predicted"/>
<feature type="repeat" description="ANK" evidence="3">
    <location>
        <begin position="39"/>
        <end position="72"/>
    </location>
</feature>
<reference evidence="7 8" key="1">
    <citation type="journal article" date="2024" name="Plant Biotechnol. J.">
        <title>Dendrobium thyrsiflorum genome and its molecular insights into genes involved in important horticultural traits.</title>
        <authorList>
            <person name="Chen B."/>
            <person name="Wang J.Y."/>
            <person name="Zheng P.J."/>
            <person name="Li K.L."/>
            <person name="Liang Y.M."/>
            <person name="Chen X.F."/>
            <person name="Zhang C."/>
            <person name="Zhao X."/>
            <person name="He X."/>
            <person name="Zhang G.Q."/>
            <person name="Liu Z.J."/>
            <person name="Xu Q."/>
        </authorList>
    </citation>
    <scope>NUCLEOTIDE SEQUENCE [LARGE SCALE GENOMIC DNA]</scope>
    <source>
        <strain evidence="7">GZMU011</strain>
    </source>
</reference>
<feature type="domain" description="RING-type" evidence="6">
    <location>
        <begin position="406"/>
        <end position="445"/>
    </location>
</feature>
<keyword evidence="8" id="KW-1185">Reference proteome</keyword>
<dbReference type="PROSITE" id="PS50297">
    <property type="entry name" value="ANK_REP_REGION"/>
    <property type="match status" value="2"/>
</dbReference>